<proteinExistence type="predicted"/>
<dbReference type="AlphaFoldDB" id="A7MIT9"/>
<protein>
    <submittedName>
        <fullName evidence="1">Uncharacterized protein</fullName>
    </submittedName>
</protein>
<accession>A7MIT9</accession>
<keyword evidence="2" id="KW-1185">Reference proteome</keyword>
<name>A7MIT9_CROS8</name>
<gene>
    <name evidence="1" type="ordered locus">ESA_03486</name>
</gene>
<reference evidence="1 2" key="1">
    <citation type="journal article" date="2010" name="PLoS ONE">
        <title>Genome sequence of Cronobacter sakazakii BAA-894 and comparative genomic hybridization analysis with other Cronobacter species.</title>
        <authorList>
            <person name="Kucerova E."/>
            <person name="Clifton S.W."/>
            <person name="Xia X.Q."/>
            <person name="Long F."/>
            <person name="Porwollik S."/>
            <person name="Fulton L."/>
            <person name="Fronick C."/>
            <person name="Minx P."/>
            <person name="Kyung K."/>
            <person name="Warren W."/>
            <person name="Fulton R."/>
            <person name="Feng D."/>
            <person name="Wollam A."/>
            <person name="Shah N."/>
            <person name="Bhonagiri V."/>
            <person name="Nash W.E."/>
            <person name="Hallsworth-Pepin K."/>
            <person name="Wilson R.K."/>
            <person name="McClelland M."/>
            <person name="Forsythe S.J."/>
        </authorList>
    </citation>
    <scope>NUCLEOTIDE SEQUENCE [LARGE SCALE GENOMIC DNA]</scope>
    <source>
        <strain evidence="1 2">ATCC BAA-894</strain>
    </source>
</reference>
<dbReference type="KEGG" id="esa:ESA_03486"/>
<dbReference type="Proteomes" id="UP000000260">
    <property type="component" value="Chromosome"/>
</dbReference>
<evidence type="ECO:0000313" key="1">
    <source>
        <dbReference type="EMBL" id="ABU78701.1"/>
    </source>
</evidence>
<dbReference type="EMBL" id="CP000783">
    <property type="protein sequence ID" value="ABU78701.1"/>
    <property type="molecule type" value="Genomic_DNA"/>
</dbReference>
<organism evidence="1 2">
    <name type="scientific">Cronobacter sakazakii (strain ATCC BAA-894)</name>
    <name type="common">Enterobacter sakazakii</name>
    <dbReference type="NCBI Taxonomy" id="290339"/>
    <lineage>
        <taxon>Bacteria</taxon>
        <taxon>Pseudomonadati</taxon>
        <taxon>Pseudomonadota</taxon>
        <taxon>Gammaproteobacteria</taxon>
        <taxon>Enterobacterales</taxon>
        <taxon>Enterobacteriaceae</taxon>
        <taxon>Cronobacter</taxon>
    </lineage>
</organism>
<dbReference type="HOGENOM" id="CLU_2914749_0_0_6"/>
<evidence type="ECO:0000313" key="2">
    <source>
        <dbReference type="Proteomes" id="UP000000260"/>
    </source>
</evidence>
<sequence length="61" mass="6567">MGMKGGGRLSAWVISGLKRYILTISFLLKNVVIKTPLNLSACLINNKNIPFACSAVFAQAI</sequence>